<gene>
    <name evidence="2" type="ORF">ACLA_036850</name>
</gene>
<dbReference type="KEGG" id="act:ACLA_036850"/>
<evidence type="ECO:0000313" key="2">
    <source>
        <dbReference type="EMBL" id="EAW09480.1"/>
    </source>
</evidence>
<dbReference type="VEuPathDB" id="FungiDB:ACLA_036850"/>
<protein>
    <submittedName>
        <fullName evidence="2">Uncharacterized protein</fullName>
    </submittedName>
</protein>
<feature type="compositionally biased region" description="Polar residues" evidence="1">
    <location>
        <begin position="19"/>
        <end position="44"/>
    </location>
</feature>
<dbReference type="Proteomes" id="UP000006701">
    <property type="component" value="Unassembled WGS sequence"/>
</dbReference>
<feature type="compositionally biased region" description="Basic residues" evidence="1">
    <location>
        <begin position="120"/>
        <end position="130"/>
    </location>
</feature>
<feature type="region of interest" description="Disordered" evidence="1">
    <location>
        <begin position="110"/>
        <end position="224"/>
    </location>
</feature>
<accession>A1CK06</accession>
<dbReference type="OMA" id="APDIQYE"/>
<proteinExistence type="predicted"/>
<dbReference type="RefSeq" id="XP_001270906.1">
    <property type="nucleotide sequence ID" value="XM_001270905.1"/>
</dbReference>
<dbReference type="GeneID" id="4703172"/>
<keyword evidence="3" id="KW-1185">Reference proteome</keyword>
<feature type="region of interest" description="Disordered" evidence="1">
    <location>
        <begin position="1"/>
        <end position="56"/>
    </location>
</feature>
<dbReference type="AlphaFoldDB" id="A1CK06"/>
<reference evidence="2 3" key="1">
    <citation type="journal article" date="2008" name="PLoS Genet.">
        <title>Genomic islands in the pathogenic filamentous fungus Aspergillus fumigatus.</title>
        <authorList>
            <person name="Fedorova N.D."/>
            <person name="Khaldi N."/>
            <person name="Joardar V.S."/>
            <person name="Maiti R."/>
            <person name="Amedeo P."/>
            <person name="Anderson M.J."/>
            <person name="Crabtree J."/>
            <person name="Silva J.C."/>
            <person name="Badger J.H."/>
            <person name="Albarraq A."/>
            <person name="Angiuoli S."/>
            <person name="Bussey H."/>
            <person name="Bowyer P."/>
            <person name="Cotty P.J."/>
            <person name="Dyer P.S."/>
            <person name="Egan A."/>
            <person name="Galens K."/>
            <person name="Fraser-Liggett C.M."/>
            <person name="Haas B.J."/>
            <person name="Inman J.M."/>
            <person name="Kent R."/>
            <person name="Lemieux S."/>
            <person name="Malavazi I."/>
            <person name="Orvis J."/>
            <person name="Roemer T."/>
            <person name="Ronning C.M."/>
            <person name="Sundaram J.P."/>
            <person name="Sutton G."/>
            <person name="Turner G."/>
            <person name="Venter J.C."/>
            <person name="White O.R."/>
            <person name="Whitty B.R."/>
            <person name="Youngman P."/>
            <person name="Wolfe K.H."/>
            <person name="Goldman G.H."/>
            <person name="Wortman J.R."/>
            <person name="Jiang B."/>
            <person name="Denning D.W."/>
            <person name="Nierman W.C."/>
        </authorList>
    </citation>
    <scope>NUCLEOTIDE SEQUENCE [LARGE SCALE GENOMIC DNA]</scope>
    <source>
        <strain evidence="3">ATCC 1007 / CBS 513.65 / DSM 816 / NCTC 3887 / NRRL 1</strain>
    </source>
</reference>
<name>A1CK06_ASPCL</name>
<evidence type="ECO:0000256" key="1">
    <source>
        <dbReference type="SAM" id="MobiDB-lite"/>
    </source>
</evidence>
<sequence>MSAVQREQRASGFHKHDYTSYSKGESSMHQTDATARPGSSSASENPHIANTYPRDWGYDGNIEVVKPYAIEEPEDEAPKVISRLTLSEPPSEAELWQGELVESMEDLHCDSDHNGIAYHPNHRRGKKRKSPTFAPGSSGSVRRETFKAASEMQDEGPSLSPKRLHRRSKRSRKELRASWSIFSERGVDREAESSSSFSPSAMVRDASETSPTNNADATDEMDIE</sequence>
<feature type="compositionally biased region" description="Basic and acidic residues" evidence="1">
    <location>
        <begin position="1"/>
        <end position="18"/>
    </location>
</feature>
<evidence type="ECO:0000313" key="3">
    <source>
        <dbReference type="Proteomes" id="UP000006701"/>
    </source>
</evidence>
<organism evidence="2 3">
    <name type="scientific">Aspergillus clavatus (strain ATCC 1007 / CBS 513.65 / DSM 816 / NCTC 3887 / NRRL 1 / QM 1276 / 107)</name>
    <dbReference type="NCBI Taxonomy" id="344612"/>
    <lineage>
        <taxon>Eukaryota</taxon>
        <taxon>Fungi</taxon>
        <taxon>Dikarya</taxon>
        <taxon>Ascomycota</taxon>
        <taxon>Pezizomycotina</taxon>
        <taxon>Eurotiomycetes</taxon>
        <taxon>Eurotiomycetidae</taxon>
        <taxon>Eurotiales</taxon>
        <taxon>Aspergillaceae</taxon>
        <taxon>Aspergillus</taxon>
        <taxon>Aspergillus subgen. Fumigati</taxon>
    </lineage>
</organism>
<feature type="compositionally biased region" description="Basic residues" evidence="1">
    <location>
        <begin position="162"/>
        <end position="173"/>
    </location>
</feature>
<dbReference type="OrthoDB" id="4186058at2759"/>
<dbReference type="eggNOG" id="ENOG502T95H">
    <property type="taxonomic scope" value="Eukaryota"/>
</dbReference>
<dbReference type="HOGENOM" id="CLU_102251_0_0_1"/>
<dbReference type="EMBL" id="DS027056">
    <property type="protein sequence ID" value="EAW09480.1"/>
    <property type="molecule type" value="Genomic_DNA"/>
</dbReference>